<keyword evidence="7" id="KW-0175">Coiled coil</keyword>
<organism evidence="11 12">
    <name type="scientific">Galendromus occidentalis</name>
    <name type="common">western predatory mite</name>
    <dbReference type="NCBI Taxonomy" id="34638"/>
    <lineage>
        <taxon>Eukaryota</taxon>
        <taxon>Metazoa</taxon>
        <taxon>Ecdysozoa</taxon>
        <taxon>Arthropoda</taxon>
        <taxon>Chelicerata</taxon>
        <taxon>Arachnida</taxon>
        <taxon>Acari</taxon>
        <taxon>Parasitiformes</taxon>
        <taxon>Mesostigmata</taxon>
        <taxon>Gamasina</taxon>
        <taxon>Phytoseioidea</taxon>
        <taxon>Phytoseiidae</taxon>
        <taxon>Typhlodrominae</taxon>
        <taxon>Galendromus</taxon>
    </lineage>
</organism>
<feature type="compositionally biased region" description="Basic and acidic residues" evidence="8">
    <location>
        <begin position="53"/>
        <end position="72"/>
    </location>
</feature>
<evidence type="ECO:0000256" key="2">
    <source>
        <dbReference type="ARBA" id="ARBA00009533"/>
    </source>
</evidence>
<feature type="compositionally biased region" description="Low complexity" evidence="8">
    <location>
        <begin position="789"/>
        <end position="803"/>
    </location>
</feature>
<comment type="similarity">
    <text evidence="2">Belongs to the group II decarboxylase family.</text>
</comment>
<evidence type="ECO:0000256" key="7">
    <source>
        <dbReference type="SAM" id="Coils"/>
    </source>
</evidence>
<dbReference type="Proteomes" id="UP000694867">
    <property type="component" value="Unplaced"/>
</dbReference>
<evidence type="ECO:0000256" key="5">
    <source>
        <dbReference type="ARBA" id="ARBA00023239"/>
    </source>
</evidence>
<dbReference type="InterPro" id="IPR002129">
    <property type="entry name" value="PyrdxlP-dep_de-COase"/>
</dbReference>
<keyword evidence="3" id="KW-0210">Decarboxylase</keyword>
<dbReference type="AlphaFoldDB" id="A0AAJ7SEH2"/>
<dbReference type="PANTHER" id="PTHR42735">
    <property type="match status" value="1"/>
</dbReference>
<evidence type="ECO:0000313" key="12">
    <source>
        <dbReference type="RefSeq" id="XP_028967144.1"/>
    </source>
</evidence>
<evidence type="ECO:0000256" key="3">
    <source>
        <dbReference type="ARBA" id="ARBA00022793"/>
    </source>
</evidence>
<dbReference type="KEGG" id="goe:100902067"/>
<evidence type="ECO:0000256" key="4">
    <source>
        <dbReference type="ARBA" id="ARBA00022898"/>
    </source>
</evidence>
<feature type="coiled-coil region" evidence="7">
    <location>
        <begin position="677"/>
        <end position="708"/>
    </location>
</feature>
<dbReference type="InterPro" id="IPR050477">
    <property type="entry name" value="GrpII_AminoAcid_Decarb"/>
</dbReference>
<feature type="compositionally biased region" description="Polar residues" evidence="8">
    <location>
        <begin position="16"/>
        <end position="32"/>
    </location>
</feature>
<dbReference type="Pfam" id="PF00282">
    <property type="entry name" value="Pyridoxal_deC"/>
    <property type="match status" value="1"/>
</dbReference>
<dbReference type="PANTHER" id="PTHR42735:SF1">
    <property type="entry name" value="PYRIDOXAL-DEPENDENT DECARBOXYLASE DOMAIN-CONTAINING PROTEIN 1-RELATED"/>
    <property type="match status" value="1"/>
</dbReference>
<feature type="region of interest" description="Disordered" evidence="8">
    <location>
        <begin position="765"/>
        <end position="803"/>
    </location>
</feature>
<gene>
    <name evidence="12" type="primary">LOC100902067</name>
</gene>
<dbReference type="InterPro" id="IPR055103">
    <property type="entry name" value="PDXDC1-like_2nd"/>
</dbReference>
<proteinExistence type="inferred from homology"/>
<dbReference type="SUPFAM" id="SSF53383">
    <property type="entry name" value="PLP-dependent transferases"/>
    <property type="match status" value="1"/>
</dbReference>
<feature type="region of interest" description="Disordered" evidence="8">
    <location>
        <begin position="1"/>
        <end position="72"/>
    </location>
</feature>
<feature type="domain" description="PDXDC1-like third" evidence="10">
    <location>
        <begin position="585"/>
        <end position="682"/>
    </location>
</feature>
<evidence type="ECO:0000259" key="10">
    <source>
        <dbReference type="Pfam" id="PF22937"/>
    </source>
</evidence>
<keyword evidence="11" id="KW-1185">Reference proteome</keyword>
<name>A0AAJ7SEH2_9ACAR</name>
<evidence type="ECO:0000259" key="9">
    <source>
        <dbReference type="Pfam" id="PF22930"/>
    </source>
</evidence>
<accession>A0AAJ7SEH2</accession>
<dbReference type="Pfam" id="PF22930">
    <property type="entry name" value="PDXDC1-like_cen"/>
    <property type="match status" value="1"/>
</dbReference>
<dbReference type="GO" id="GO:0019752">
    <property type="term" value="P:carboxylic acid metabolic process"/>
    <property type="evidence" value="ECO:0007669"/>
    <property type="project" value="InterPro"/>
</dbReference>
<evidence type="ECO:0000313" key="11">
    <source>
        <dbReference type="Proteomes" id="UP000694867"/>
    </source>
</evidence>
<protein>
    <recommendedName>
        <fullName evidence="6">Pyridoxal-dependent decarboxylase domain-containing protein 1</fullName>
    </recommendedName>
</protein>
<dbReference type="Gene3D" id="3.40.640.10">
    <property type="entry name" value="Type I PLP-dependent aspartate aminotransferase-like (Major domain)"/>
    <property type="match status" value="1"/>
</dbReference>
<dbReference type="InterPro" id="IPR015421">
    <property type="entry name" value="PyrdxlP-dep_Trfase_major"/>
</dbReference>
<dbReference type="InterPro" id="IPR055102">
    <property type="entry name" value="PDXDC1-like_3rd"/>
</dbReference>
<dbReference type="RefSeq" id="XP_028967144.1">
    <property type="nucleotide sequence ID" value="XM_029111311.1"/>
</dbReference>
<keyword evidence="4" id="KW-0663">Pyridoxal phosphate</keyword>
<evidence type="ECO:0000256" key="6">
    <source>
        <dbReference type="ARBA" id="ARBA00047190"/>
    </source>
</evidence>
<feature type="domain" description="PDXDC1/PDXD2 second" evidence="9">
    <location>
        <begin position="459"/>
        <end position="565"/>
    </location>
</feature>
<dbReference type="Pfam" id="PF22937">
    <property type="entry name" value="PDXDC1-like_cen2"/>
    <property type="match status" value="1"/>
</dbReference>
<evidence type="ECO:0000256" key="8">
    <source>
        <dbReference type="SAM" id="MobiDB-lite"/>
    </source>
</evidence>
<reference evidence="12" key="1">
    <citation type="submission" date="2025-08" db="UniProtKB">
        <authorList>
            <consortium name="RefSeq"/>
        </authorList>
    </citation>
    <scope>IDENTIFICATION</scope>
</reference>
<dbReference type="InterPro" id="IPR015424">
    <property type="entry name" value="PyrdxlP-dep_Trfase"/>
</dbReference>
<comment type="cofactor">
    <cofactor evidence="1">
        <name>pyridoxal 5'-phosphate</name>
        <dbReference type="ChEBI" id="CHEBI:597326"/>
    </cofactor>
</comment>
<sequence length="803" mass="88134">MSVGVSSMEEAPSAQKDAQANPGSQSMNQSLPVQAALSDSAKTINQIQVLNSENRDAGKADENEDDKADRNEDPIERYLPQMLNNESQSFDDVRKVLEHIVVCKMSEAAAENRYAAGQCSLKPLDPLGNAIVSSHALAAYVSTLDISTLRKLTARIVADTGFWLARTFRFFDSGIFCHDESREGLVRTLRMLLHLKYEKYAVEAYQALYSKPPCIYVSQAMEQETPSGRPSIGHALCSALGLPRACLRIIPTHNNSGSYQKMNVSLLEKQVEQDLNKGCVPLIVLASAGSAQCGQCDNIDKITEICKEKNIWLHLEGHSLASLVLGSGLNASARCGDSMTLPIGNWIGVPSLSYVTLYRPINPTLAHTSGLTLFNIHSKLHCLPLWTLLQTLGQKGLSDRIMQCFKMTELLFESLQSLGPCMEVIGCSKVAGVEGGVVALADHVAGAATPAALFETLHSVVTFRFRQISAEPGERDFDFPKANNCKAASLRLSESYINNLNLWLGQMIHREMPTVSLELTEVEGHGICVKFSPLESAQVQGTTMCDMENFCKTLEEHVAILAATVIQKQKLHQMLDGTHEVFGRNIRLVEINNWAGLGGVRYIPESWVDQLGQLTISGKDYINQINSQLVAKLRSSDSAFSLGEGTDGLLCVRFGMVSEDLLVEELVHMVLAAGREIEDSSKELEEMSELVRQAVEQANAALEKENEERIYQEGLLKHVPIVGSLLTWWSPPSDDGAGIKGRCFNLSSGMVETTENTYKYHMQMKSEAPAPNTPPPSQQIQIQNKPHSRTSSQGSQRSQTSSH</sequence>
<keyword evidence="5" id="KW-0456">Lyase</keyword>
<dbReference type="GO" id="GO:0016831">
    <property type="term" value="F:carboxy-lyase activity"/>
    <property type="evidence" value="ECO:0007669"/>
    <property type="project" value="UniProtKB-KW"/>
</dbReference>
<dbReference type="GeneID" id="100902067"/>
<feature type="compositionally biased region" description="Polar residues" evidence="8">
    <location>
        <begin position="40"/>
        <end position="52"/>
    </location>
</feature>
<dbReference type="GO" id="GO:0030170">
    <property type="term" value="F:pyridoxal phosphate binding"/>
    <property type="evidence" value="ECO:0007669"/>
    <property type="project" value="InterPro"/>
</dbReference>
<evidence type="ECO:0000256" key="1">
    <source>
        <dbReference type="ARBA" id="ARBA00001933"/>
    </source>
</evidence>